<dbReference type="InterPro" id="IPR019993">
    <property type="entry name" value="RecB_nuclease_TM0106_put"/>
</dbReference>
<feature type="domain" description="YprB ribonuclease H-like" evidence="1">
    <location>
        <begin position="416"/>
        <end position="498"/>
    </location>
</feature>
<proteinExistence type="predicted"/>
<accession>A0A847HEB4</accession>
<organism evidence="2 3">
    <name type="scientific">Corynebacterium marinum</name>
    <dbReference type="NCBI Taxonomy" id="349751"/>
    <lineage>
        <taxon>Bacteria</taxon>
        <taxon>Bacillati</taxon>
        <taxon>Actinomycetota</taxon>
        <taxon>Actinomycetes</taxon>
        <taxon>Mycobacteriales</taxon>
        <taxon>Corynebacteriaceae</taxon>
        <taxon>Corynebacterium</taxon>
    </lineage>
</organism>
<gene>
    <name evidence="2" type="ORF">GX570_12750</name>
</gene>
<dbReference type="AlphaFoldDB" id="A0A847HEB4"/>
<sequence length="511" mass="55750">MIAQHVSPADLVGCRYRQVQRAHHPEIPRTRAAAMRQARFDAARAAVHARLPVGAALGDRRRFLRIDVAAHRLDADEDTFAAELATLEALAAQADLITGAVFAGMSEGISWRTGVDLLVRRPDDTYLPVVISNHRVARPDARSATPVIATSRLGLGAPVEGAFRLRHHAADGYRLAFAARALAELGLDSGVGGSIGQDRSRAFLTPTAPLQPALDAALAVDLPTGPRRVKECATCRFWPLCEADLRAADDISLYLPGDRARDFRERGITTVQGLIDAGLGQASDLAAAWREGIILLRKVDTVTAPATDVEIDVDMEAYLDQGAYLWGAFDGERYHPFVTWIALGGDAEAENFARFWDWLMGRRARARAEGRTFAAYCWSNNGENHWLRMSARRFAGRTFGDVRVPSEAEVQEFIAGDEWVDVFKLVRAQLAGPSGLGLKVVAPEAGFTWDVGDFDGEESVNARRISRGSDAAAMHARSQLLRYNEDDCRATAAVRHWLRAGAPGTPRLGAR</sequence>
<evidence type="ECO:0000313" key="3">
    <source>
        <dbReference type="Proteomes" id="UP000523614"/>
    </source>
</evidence>
<dbReference type="EMBL" id="JAAYYP010000470">
    <property type="protein sequence ID" value="NLF92191.1"/>
    <property type="molecule type" value="Genomic_DNA"/>
</dbReference>
<dbReference type="InterPro" id="IPR038720">
    <property type="entry name" value="YprB_RNase_H-like_dom"/>
</dbReference>
<dbReference type="Proteomes" id="UP000523614">
    <property type="component" value="Unassembled WGS sequence"/>
</dbReference>
<evidence type="ECO:0000313" key="2">
    <source>
        <dbReference type="EMBL" id="NLF92191.1"/>
    </source>
</evidence>
<evidence type="ECO:0000259" key="1">
    <source>
        <dbReference type="Pfam" id="PF13482"/>
    </source>
</evidence>
<dbReference type="NCBIfam" id="TIGR03491">
    <property type="entry name" value="TM0106 family RecB-like putative nuclease"/>
    <property type="match status" value="1"/>
</dbReference>
<dbReference type="Pfam" id="PF13482">
    <property type="entry name" value="RNase_H_2"/>
    <property type="match status" value="1"/>
</dbReference>
<comment type="caution">
    <text evidence="2">The sequence shown here is derived from an EMBL/GenBank/DDBJ whole genome shotgun (WGS) entry which is preliminary data.</text>
</comment>
<reference evidence="2 3" key="1">
    <citation type="journal article" date="2020" name="Biotechnol. Biofuels">
        <title>New insights from the biogas microbiome by comprehensive genome-resolved metagenomics of nearly 1600 species originating from multiple anaerobic digesters.</title>
        <authorList>
            <person name="Campanaro S."/>
            <person name="Treu L."/>
            <person name="Rodriguez-R L.M."/>
            <person name="Kovalovszki A."/>
            <person name="Ziels R.M."/>
            <person name="Maus I."/>
            <person name="Zhu X."/>
            <person name="Kougias P.G."/>
            <person name="Basile A."/>
            <person name="Luo G."/>
            <person name="Schluter A."/>
            <person name="Konstantinidis K.T."/>
            <person name="Angelidaki I."/>
        </authorList>
    </citation>
    <scope>NUCLEOTIDE SEQUENCE [LARGE SCALE GENOMIC DNA]</scope>
    <source>
        <strain evidence="2">AS06rmzACSIP_235</strain>
    </source>
</reference>
<name>A0A847HEB4_9CORY</name>
<protein>
    <submittedName>
        <fullName evidence="2">TM0106 family RecB-like putative nuclease</fullName>
    </submittedName>
</protein>